<accession>X1RGS0</accession>
<dbReference type="InterPro" id="IPR058240">
    <property type="entry name" value="rSAM_sf"/>
</dbReference>
<organism evidence="6">
    <name type="scientific">marine sediment metagenome</name>
    <dbReference type="NCBI Taxonomy" id="412755"/>
    <lineage>
        <taxon>unclassified sequences</taxon>
        <taxon>metagenomes</taxon>
        <taxon>ecological metagenomes</taxon>
    </lineage>
</organism>
<keyword evidence="4" id="KW-0411">Iron-sulfur</keyword>
<sequence length="66" mass="7320">MARLLTGGEPTLHPELPSFLEKVKKLGYSVKLDTNGSNPKMLAELLEKHLVDYVAMDVKAPLVEDK</sequence>
<keyword evidence="1" id="KW-0949">S-adenosyl-L-methionine</keyword>
<feature type="domain" description="Radical SAM core" evidence="5">
    <location>
        <begin position="5"/>
        <end position="61"/>
    </location>
</feature>
<gene>
    <name evidence="6" type="ORF">S06H3_65963</name>
</gene>
<dbReference type="CDD" id="cd01335">
    <property type="entry name" value="Radical_SAM"/>
    <property type="match status" value="1"/>
</dbReference>
<feature type="non-terminal residue" evidence="6">
    <location>
        <position position="66"/>
    </location>
</feature>
<protein>
    <recommendedName>
        <fullName evidence="5">Radical SAM core domain-containing protein</fullName>
    </recommendedName>
</protein>
<dbReference type="Gene3D" id="3.20.20.70">
    <property type="entry name" value="Aldolase class I"/>
    <property type="match status" value="1"/>
</dbReference>
<evidence type="ECO:0000313" key="6">
    <source>
        <dbReference type="EMBL" id="GAI62345.1"/>
    </source>
</evidence>
<dbReference type="Pfam" id="PF04055">
    <property type="entry name" value="Radical_SAM"/>
    <property type="match status" value="1"/>
</dbReference>
<keyword evidence="2" id="KW-0479">Metal-binding</keyword>
<dbReference type="SUPFAM" id="SSF102114">
    <property type="entry name" value="Radical SAM enzymes"/>
    <property type="match status" value="1"/>
</dbReference>
<dbReference type="InterPro" id="IPR007197">
    <property type="entry name" value="rSAM"/>
</dbReference>
<proteinExistence type="predicted"/>
<reference evidence="6" key="1">
    <citation type="journal article" date="2014" name="Front. Microbiol.">
        <title>High frequency of phylogenetically diverse reductive dehalogenase-homologous genes in deep subseafloor sedimentary metagenomes.</title>
        <authorList>
            <person name="Kawai M."/>
            <person name="Futagami T."/>
            <person name="Toyoda A."/>
            <person name="Takaki Y."/>
            <person name="Nishi S."/>
            <person name="Hori S."/>
            <person name="Arai W."/>
            <person name="Tsubouchi T."/>
            <person name="Morono Y."/>
            <person name="Uchiyama I."/>
            <person name="Ito T."/>
            <person name="Fujiyama A."/>
            <person name="Inagaki F."/>
            <person name="Takami H."/>
        </authorList>
    </citation>
    <scope>NUCLEOTIDE SEQUENCE</scope>
    <source>
        <strain evidence="6">Expedition CK06-06</strain>
    </source>
</reference>
<evidence type="ECO:0000256" key="2">
    <source>
        <dbReference type="ARBA" id="ARBA00022723"/>
    </source>
</evidence>
<dbReference type="GO" id="GO:0003824">
    <property type="term" value="F:catalytic activity"/>
    <property type="evidence" value="ECO:0007669"/>
    <property type="project" value="InterPro"/>
</dbReference>
<dbReference type="InterPro" id="IPR013785">
    <property type="entry name" value="Aldolase_TIM"/>
</dbReference>
<evidence type="ECO:0000259" key="5">
    <source>
        <dbReference type="Pfam" id="PF04055"/>
    </source>
</evidence>
<name>X1RGS0_9ZZZZ</name>
<dbReference type="GO" id="GO:0051536">
    <property type="term" value="F:iron-sulfur cluster binding"/>
    <property type="evidence" value="ECO:0007669"/>
    <property type="project" value="UniProtKB-KW"/>
</dbReference>
<dbReference type="EMBL" id="BARV01044676">
    <property type="protein sequence ID" value="GAI62345.1"/>
    <property type="molecule type" value="Genomic_DNA"/>
</dbReference>
<comment type="caution">
    <text evidence="6">The sequence shown here is derived from an EMBL/GenBank/DDBJ whole genome shotgun (WGS) entry which is preliminary data.</text>
</comment>
<evidence type="ECO:0000256" key="4">
    <source>
        <dbReference type="ARBA" id="ARBA00023014"/>
    </source>
</evidence>
<keyword evidence="3" id="KW-0408">Iron</keyword>
<evidence type="ECO:0000256" key="3">
    <source>
        <dbReference type="ARBA" id="ARBA00023004"/>
    </source>
</evidence>
<dbReference type="GO" id="GO:0046872">
    <property type="term" value="F:metal ion binding"/>
    <property type="evidence" value="ECO:0007669"/>
    <property type="project" value="UniProtKB-KW"/>
</dbReference>
<evidence type="ECO:0000256" key="1">
    <source>
        <dbReference type="ARBA" id="ARBA00022691"/>
    </source>
</evidence>
<dbReference type="AlphaFoldDB" id="X1RGS0"/>